<comment type="caution">
    <text evidence="5">The sequence shown here is derived from an EMBL/GenBank/DDBJ whole genome shotgun (WGS) entry which is preliminary data.</text>
</comment>
<dbReference type="InterPro" id="IPR036388">
    <property type="entry name" value="WH-like_DNA-bd_sf"/>
</dbReference>
<dbReference type="Pfam" id="PF00392">
    <property type="entry name" value="GntR"/>
    <property type="match status" value="1"/>
</dbReference>
<gene>
    <name evidence="5" type="ORF">GCM10011398_34460</name>
</gene>
<dbReference type="EMBL" id="BMFR01000021">
    <property type="protein sequence ID" value="GGG85824.1"/>
    <property type="molecule type" value="Genomic_DNA"/>
</dbReference>
<keyword evidence="6" id="KW-1185">Reference proteome</keyword>
<sequence length="230" mass="26566">MGIQKTSLVDIVIDRIKNHILKNGLKPGDKFLSEKELVDQLQVSRTVVREALISLQSVGIVTIKPGGGVYIADTKLGSINTILKHHYETYGVKIKELVEIRKIIELGALRLIIEKQIDLNIGQLNDINESYYQTIIKKEDTKKYDRLFHQSLMKATDNETFYNFSEIINEYFSLVKIDLVQNEEALIQSYREHAEIIKSLSEHKLQQAQKVMTDHFEPIFTFINQMEEQS</sequence>
<dbReference type="SMART" id="SM00345">
    <property type="entry name" value="HTH_GNTR"/>
    <property type="match status" value="1"/>
</dbReference>
<organism evidence="5 6">
    <name type="scientific">Virgibacillus oceani</name>
    <dbReference type="NCBI Taxonomy" id="1479511"/>
    <lineage>
        <taxon>Bacteria</taxon>
        <taxon>Bacillati</taxon>
        <taxon>Bacillota</taxon>
        <taxon>Bacilli</taxon>
        <taxon>Bacillales</taxon>
        <taxon>Bacillaceae</taxon>
        <taxon>Virgibacillus</taxon>
    </lineage>
</organism>
<reference evidence="5" key="1">
    <citation type="journal article" date="2014" name="Int. J. Syst. Evol. Microbiol.">
        <title>Complete genome sequence of Corynebacterium casei LMG S-19264T (=DSM 44701T), isolated from a smear-ripened cheese.</title>
        <authorList>
            <consortium name="US DOE Joint Genome Institute (JGI-PGF)"/>
            <person name="Walter F."/>
            <person name="Albersmeier A."/>
            <person name="Kalinowski J."/>
            <person name="Ruckert C."/>
        </authorList>
    </citation>
    <scope>NUCLEOTIDE SEQUENCE</scope>
    <source>
        <strain evidence="5">CGMCC 1.12754</strain>
    </source>
</reference>
<evidence type="ECO:0000313" key="5">
    <source>
        <dbReference type="EMBL" id="GGG85824.1"/>
    </source>
</evidence>
<dbReference type="PROSITE" id="PS50949">
    <property type="entry name" value="HTH_GNTR"/>
    <property type="match status" value="1"/>
</dbReference>
<dbReference type="PANTHER" id="PTHR43537:SF5">
    <property type="entry name" value="UXU OPERON TRANSCRIPTIONAL REGULATOR"/>
    <property type="match status" value="1"/>
</dbReference>
<keyword evidence="1" id="KW-0805">Transcription regulation</keyword>
<protein>
    <submittedName>
        <fullName evidence="5">GntR family transcriptional regulator</fullName>
    </submittedName>
</protein>
<name>A0A917M9E0_9BACI</name>
<evidence type="ECO:0000259" key="4">
    <source>
        <dbReference type="PROSITE" id="PS50949"/>
    </source>
</evidence>
<evidence type="ECO:0000256" key="3">
    <source>
        <dbReference type="ARBA" id="ARBA00023163"/>
    </source>
</evidence>
<dbReference type="InterPro" id="IPR008920">
    <property type="entry name" value="TF_FadR/GntR_C"/>
</dbReference>
<feature type="domain" description="HTH gntR-type" evidence="4">
    <location>
        <begin position="6"/>
        <end position="74"/>
    </location>
</feature>
<dbReference type="Gene3D" id="1.20.120.530">
    <property type="entry name" value="GntR ligand-binding domain-like"/>
    <property type="match status" value="1"/>
</dbReference>
<dbReference type="InterPro" id="IPR036390">
    <property type="entry name" value="WH_DNA-bd_sf"/>
</dbReference>
<evidence type="ECO:0000256" key="2">
    <source>
        <dbReference type="ARBA" id="ARBA00023125"/>
    </source>
</evidence>
<dbReference type="GO" id="GO:0003700">
    <property type="term" value="F:DNA-binding transcription factor activity"/>
    <property type="evidence" value="ECO:0007669"/>
    <property type="project" value="InterPro"/>
</dbReference>
<dbReference type="CDD" id="cd07377">
    <property type="entry name" value="WHTH_GntR"/>
    <property type="match status" value="1"/>
</dbReference>
<accession>A0A917M9E0</accession>
<dbReference type="Pfam" id="PF07729">
    <property type="entry name" value="FCD"/>
    <property type="match status" value="1"/>
</dbReference>
<dbReference type="GO" id="GO:0003677">
    <property type="term" value="F:DNA binding"/>
    <property type="evidence" value="ECO:0007669"/>
    <property type="project" value="UniProtKB-KW"/>
</dbReference>
<dbReference type="AlphaFoldDB" id="A0A917M9E0"/>
<dbReference type="PANTHER" id="PTHR43537">
    <property type="entry name" value="TRANSCRIPTIONAL REGULATOR, GNTR FAMILY"/>
    <property type="match status" value="1"/>
</dbReference>
<dbReference type="RefSeq" id="WP_188456613.1">
    <property type="nucleotide sequence ID" value="NZ_BMFR01000021.1"/>
</dbReference>
<keyword evidence="2" id="KW-0238">DNA-binding</keyword>
<dbReference type="SUPFAM" id="SSF46785">
    <property type="entry name" value="Winged helix' DNA-binding domain"/>
    <property type="match status" value="1"/>
</dbReference>
<evidence type="ECO:0000256" key="1">
    <source>
        <dbReference type="ARBA" id="ARBA00023015"/>
    </source>
</evidence>
<dbReference type="InterPro" id="IPR011711">
    <property type="entry name" value="GntR_C"/>
</dbReference>
<dbReference type="Proteomes" id="UP000622860">
    <property type="component" value="Unassembled WGS sequence"/>
</dbReference>
<dbReference type="SUPFAM" id="SSF48008">
    <property type="entry name" value="GntR ligand-binding domain-like"/>
    <property type="match status" value="1"/>
</dbReference>
<evidence type="ECO:0000313" key="6">
    <source>
        <dbReference type="Proteomes" id="UP000622860"/>
    </source>
</evidence>
<dbReference type="SMART" id="SM00895">
    <property type="entry name" value="FCD"/>
    <property type="match status" value="1"/>
</dbReference>
<dbReference type="Gene3D" id="1.10.10.10">
    <property type="entry name" value="Winged helix-like DNA-binding domain superfamily/Winged helix DNA-binding domain"/>
    <property type="match status" value="1"/>
</dbReference>
<dbReference type="PRINTS" id="PR00035">
    <property type="entry name" value="HTHGNTR"/>
</dbReference>
<dbReference type="InterPro" id="IPR000524">
    <property type="entry name" value="Tscrpt_reg_HTH_GntR"/>
</dbReference>
<reference evidence="5" key="2">
    <citation type="submission" date="2020-09" db="EMBL/GenBank/DDBJ databases">
        <authorList>
            <person name="Sun Q."/>
            <person name="Zhou Y."/>
        </authorList>
    </citation>
    <scope>NUCLEOTIDE SEQUENCE</scope>
    <source>
        <strain evidence="5">CGMCC 1.12754</strain>
    </source>
</reference>
<proteinExistence type="predicted"/>
<keyword evidence="3" id="KW-0804">Transcription</keyword>